<evidence type="ECO:0000313" key="1">
    <source>
        <dbReference type="EMBL" id="KYC40199.1"/>
    </source>
</evidence>
<keyword evidence="2" id="KW-1185">Reference proteome</keyword>
<dbReference type="EMBL" id="ANNX02000030">
    <property type="protein sequence ID" value="KYC40199.1"/>
    <property type="molecule type" value="Genomic_DNA"/>
</dbReference>
<dbReference type="OrthoDB" id="426753at2"/>
<comment type="caution">
    <text evidence="1">The sequence shown here is derived from an EMBL/GenBank/DDBJ whole genome shotgun (WGS) entry which is preliminary data.</text>
</comment>
<dbReference type="Proteomes" id="UP000076925">
    <property type="component" value="Unassembled WGS sequence"/>
</dbReference>
<dbReference type="AlphaFoldDB" id="A0A139X667"/>
<gene>
    <name evidence="1" type="ORF">WA1_27055</name>
</gene>
<reference evidence="1 2" key="1">
    <citation type="journal article" date="2013" name="Genome Biol. Evol.">
        <title>Genomes of Stigonematalean cyanobacteria (subsection V) and the evolution of oxygenic photosynthesis from prokaryotes to plastids.</title>
        <authorList>
            <person name="Dagan T."/>
            <person name="Roettger M."/>
            <person name="Stucken K."/>
            <person name="Landan G."/>
            <person name="Koch R."/>
            <person name="Major P."/>
            <person name="Gould S.B."/>
            <person name="Goremykin V.V."/>
            <person name="Rippka R."/>
            <person name="Tandeau de Marsac N."/>
            <person name="Gugger M."/>
            <person name="Lockhart P.J."/>
            <person name="Allen J.F."/>
            <person name="Brune I."/>
            <person name="Maus I."/>
            <person name="Puhler A."/>
            <person name="Martin W.F."/>
        </authorList>
    </citation>
    <scope>NUCLEOTIDE SEQUENCE [LARGE SCALE GENOMIC DNA]</scope>
    <source>
        <strain evidence="1 2">PCC 7110</strain>
    </source>
</reference>
<accession>A0A139X667</accession>
<proteinExistence type="predicted"/>
<dbReference type="Pfam" id="PF21826">
    <property type="entry name" value="DUF6887"/>
    <property type="match status" value="1"/>
</dbReference>
<dbReference type="InterPro" id="IPR054053">
    <property type="entry name" value="DUF6887"/>
</dbReference>
<protein>
    <submittedName>
        <fullName evidence="1">Uncharacterized protein</fullName>
    </submittedName>
</protein>
<organism evidence="1 2">
    <name type="scientific">Scytonema hofmannii PCC 7110</name>
    <dbReference type="NCBI Taxonomy" id="128403"/>
    <lineage>
        <taxon>Bacteria</taxon>
        <taxon>Bacillati</taxon>
        <taxon>Cyanobacteriota</taxon>
        <taxon>Cyanophyceae</taxon>
        <taxon>Nostocales</taxon>
        <taxon>Scytonemataceae</taxon>
        <taxon>Scytonema</taxon>
    </lineage>
</organism>
<sequence length="70" mass="8466">MIKPDFQTMPRAELRQYILDHREDDEAFQTYLDRFTSEDTVIFPAPQSIEDLENFPELHKQNLERLRKQA</sequence>
<name>A0A139X667_9CYAN</name>
<dbReference type="RefSeq" id="WP_017749931.1">
    <property type="nucleotide sequence ID" value="NZ_KQ976354.1"/>
</dbReference>
<evidence type="ECO:0000313" key="2">
    <source>
        <dbReference type="Proteomes" id="UP000076925"/>
    </source>
</evidence>